<feature type="chain" id="PRO_5043507938" evidence="2">
    <location>
        <begin position="19"/>
        <end position="160"/>
    </location>
</feature>
<reference evidence="3" key="2">
    <citation type="submission" date="2023-06" db="EMBL/GenBank/DDBJ databases">
        <authorList>
            <person name="Ma L."/>
            <person name="Liu K.-W."/>
            <person name="Li Z."/>
            <person name="Hsiao Y.-Y."/>
            <person name="Qi Y."/>
            <person name="Fu T."/>
            <person name="Tang G."/>
            <person name="Zhang D."/>
            <person name="Sun W.-H."/>
            <person name="Liu D.-K."/>
            <person name="Li Y."/>
            <person name="Chen G.-Z."/>
            <person name="Liu X.-D."/>
            <person name="Liao X.-Y."/>
            <person name="Jiang Y.-T."/>
            <person name="Yu X."/>
            <person name="Hao Y."/>
            <person name="Huang J."/>
            <person name="Zhao X.-W."/>
            <person name="Ke S."/>
            <person name="Chen Y.-Y."/>
            <person name="Wu W.-L."/>
            <person name="Hsu J.-L."/>
            <person name="Lin Y.-F."/>
            <person name="Huang M.-D."/>
            <person name="Li C.-Y."/>
            <person name="Huang L."/>
            <person name="Wang Z.-W."/>
            <person name="Zhao X."/>
            <person name="Zhong W.-Y."/>
            <person name="Peng D.-H."/>
            <person name="Ahmad S."/>
            <person name="Lan S."/>
            <person name="Zhang J.-S."/>
            <person name="Tsai W.-C."/>
            <person name="Van De Peer Y."/>
            <person name="Liu Z.-J."/>
        </authorList>
    </citation>
    <scope>NUCLEOTIDE SEQUENCE</scope>
    <source>
        <strain evidence="3">CP</strain>
        <tissue evidence="3">Leaves</tissue>
    </source>
</reference>
<evidence type="ECO:0000313" key="4">
    <source>
        <dbReference type="Proteomes" id="UP001180020"/>
    </source>
</evidence>
<evidence type="ECO:0000313" key="3">
    <source>
        <dbReference type="EMBL" id="KAK1286256.1"/>
    </source>
</evidence>
<name>A0AAV9CBG5_ACOCL</name>
<accession>A0AAV9CBG5</accession>
<keyword evidence="4" id="KW-1185">Reference proteome</keyword>
<evidence type="ECO:0000256" key="2">
    <source>
        <dbReference type="SAM" id="SignalP"/>
    </source>
</evidence>
<protein>
    <submittedName>
        <fullName evidence="3">Uncharacterized protein</fullName>
    </submittedName>
</protein>
<dbReference type="Proteomes" id="UP001180020">
    <property type="component" value="Unassembled WGS sequence"/>
</dbReference>
<dbReference type="EMBL" id="JAUJYO010000020">
    <property type="protein sequence ID" value="KAK1286256.1"/>
    <property type="molecule type" value="Genomic_DNA"/>
</dbReference>
<dbReference type="PANTHER" id="PTHR33470:SF22">
    <property type="entry name" value="POLLEN OLE E 1 ALLERGEN AND EXTENSIN FAMILY PROTEIN"/>
    <property type="match status" value="1"/>
</dbReference>
<evidence type="ECO:0000256" key="1">
    <source>
        <dbReference type="ARBA" id="ARBA00022729"/>
    </source>
</evidence>
<dbReference type="GO" id="GO:0071944">
    <property type="term" value="C:cell periphery"/>
    <property type="evidence" value="ECO:0007669"/>
    <property type="project" value="TreeGrafter"/>
</dbReference>
<dbReference type="Pfam" id="PF01190">
    <property type="entry name" value="Pollen_Ole_e_1"/>
    <property type="match status" value="1"/>
</dbReference>
<feature type="signal peptide" evidence="2">
    <location>
        <begin position="1"/>
        <end position="18"/>
    </location>
</feature>
<sequence length="160" mass="17424">MAVVQLSVFFLLITGSLPIQLTVANAVVTLRTQVAVQGFTACTACMTFDSDYGIRPLPGATAKLECNNTGKPTSYYATANDKGYFNIEVPETKLSSFGAHTCKVFLVSAPSTTTCNMTTNVEGWPLQVEQVIRGPKAITLYNAGILLYDTMYDFNDCTWH</sequence>
<comment type="caution">
    <text evidence="3">The sequence shown here is derived from an EMBL/GenBank/DDBJ whole genome shotgun (WGS) entry which is preliminary data.</text>
</comment>
<dbReference type="PANTHER" id="PTHR33470">
    <property type="entry name" value="OS01G0164075 PROTEIN"/>
    <property type="match status" value="1"/>
</dbReference>
<gene>
    <name evidence="3" type="ORF">QJS10_CPB20g01770</name>
</gene>
<proteinExistence type="predicted"/>
<organism evidence="3 4">
    <name type="scientific">Acorus calamus</name>
    <name type="common">Sweet flag</name>
    <dbReference type="NCBI Taxonomy" id="4465"/>
    <lineage>
        <taxon>Eukaryota</taxon>
        <taxon>Viridiplantae</taxon>
        <taxon>Streptophyta</taxon>
        <taxon>Embryophyta</taxon>
        <taxon>Tracheophyta</taxon>
        <taxon>Spermatophyta</taxon>
        <taxon>Magnoliopsida</taxon>
        <taxon>Liliopsida</taxon>
        <taxon>Acoraceae</taxon>
        <taxon>Acorus</taxon>
    </lineage>
</organism>
<keyword evidence="1 2" id="KW-0732">Signal</keyword>
<reference evidence="3" key="1">
    <citation type="journal article" date="2023" name="Nat. Commun.">
        <title>Diploid and tetraploid genomes of Acorus and the evolution of monocots.</title>
        <authorList>
            <person name="Ma L."/>
            <person name="Liu K.W."/>
            <person name="Li Z."/>
            <person name="Hsiao Y.Y."/>
            <person name="Qi Y."/>
            <person name="Fu T."/>
            <person name="Tang G.D."/>
            <person name="Zhang D."/>
            <person name="Sun W.H."/>
            <person name="Liu D.K."/>
            <person name="Li Y."/>
            <person name="Chen G.Z."/>
            <person name="Liu X.D."/>
            <person name="Liao X.Y."/>
            <person name="Jiang Y.T."/>
            <person name="Yu X."/>
            <person name="Hao Y."/>
            <person name="Huang J."/>
            <person name="Zhao X.W."/>
            <person name="Ke S."/>
            <person name="Chen Y.Y."/>
            <person name="Wu W.L."/>
            <person name="Hsu J.L."/>
            <person name="Lin Y.F."/>
            <person name="Huang M.D."/>
            <person name="Li C.Y."/>
            <person name="Huang L."/>
            <person name="Wang Z.W."/>
            <person name="Zhao X."/>
            <person name="Zhong W.Y."/>
            <person name="Peng D.H."/>
            <person name="Ahmad S."/>
            <person name="Lan S."/>
            <person name="Zhang J.S."/>
            <person name="Tsai W.C."/>
            <person name="Van de Peer Y."/>
            <person name="Liu Z.J."/>
        </authorList>
    </citation>
    <scope>NUCLEOTIDE SEQUENCE</scope>
    <source>
        <strain evidence="3">CP</strain>
    </source>
</reference>
<dbReference type="AlphaFoldDB" id="A0AAV9CBG5"/>